<accession>A0A8R1YS21</accession>
<dbReference type="Proteomes" id="UP000005239">
    <property type="component" value="Unassembled WGS sequence"/>
</dbReference>
<reference evidence="1" key="2">
    <citation type="submission" date="2022-06" db="UniProtKB">
        <authorList>
            <consortium name="EnsemblMetazoa"/>
        </authorList>
    </citation>
    <scope>IDENTIFICATION</scope>
    <source>
        <strain evidence="1">PS312</strain>
    </source>
</reference>
<accession>A0A2A6C544</accession>
<protein>
    <submittedName>
        <fullName evidence="1">Uncharacterized protein</fullName>
    </submittedName>
</protein>
<name>A0A2A6C544_PRIPA</name>
<organism evidence="1 2">
    <name type="scientific">Pristionchus pacificus</name>
    <name type="common">Parasitic nematode worm</name>
    <dbReference type="NCBI Taxonomy" id="54126"/>
    <lineage>
        <taxon>Eukaryota</taxon>
        <taxon>Metazoa</taxon>
        <taxon>Ecdysozoa</taxon>
        <taxon>Nematoda</taxon>
        <taxon>Chromadorea</taxon>
        <taxon>Rhabditida</taxon>
        <taxon>Rhabditina</taxon>
        <taxon>Diplogasteromorpha</taxon>
        <taxon>Diplogasteroidea</taxon>
        <taxon>Neodiplogasteridae</taxon>
        <taxon>Pristionchus</taxon>
    </lineage>
</organism>
<dbReference type="EnsemblMetazoa" id="PPA35004.1">
    <property type="protein sequence ID" value="PPA35004.1"/>
    <property type="gene ID" value="WBGene00273373"/>
</dbReference>
<reference evidence="2" key="1">
    <citation type="journal article" date="2008" name="Nat. Genet.">
        <title>The Pristionchus pacificus genome provides a unique perspective on nematode lifestyle and parasitism.</title>
        <authorList>
            <person name="Dieterich C."/>
            <person name="Clifton S.W."/>
            <person name="Schuster L.N."/>
            <person name="Chinwalla A."/>
            <person name="Delehaunty K."/>
            <person name="Dinkelacker I."/>
            <person name="Fulton L."/>
            <person name="Fulton R."/>
            <person name="Godfrey J."/>
            <person name="Minx P."/>
            <person name="Mitreva M."/>
            <person name="Roeseler W."/>
            <person name="Tian H."/>
            <person name="Witte H."/>
            <person name="Yang S.P."/>
            <person name="Wilson R.K."/>
            <person name="Sommer R.J."/>
        </authorList>
    </citation>
    <scope>NUCLEOTIDE SEQUENCE [LARGE SCALE GENOMIC DNA]</scope>
    <source>
        <strain evidence="2">PS312</strain>
    </source>
</reference>
<evidence type="ECO:0000313" key="2">
    <source>
        <dbReference type="Proteomes" id="UP000005239"/>
    </source>
</evidence>
<keyword evidence="2" id="KW-1185">Reference proteome</keyword>
<gene>
    <name evidence="1" type="primary">WBGene00273373</name>
</gene>
<proteinExistence type="predicted"/>
<dbReference type="AlphaFoldDB" id="A0A2A6C544"/>
<sequence>MNLLSVSGKAFGVRESDSALFWNSKPQTFINVATANLFRGKYISEFLFCGYGSNKDFTPWVFFVENVVASRIFLSVNTINKENFGAVLQIANVAKQMDIYVSKLTISRIATITLIEEIFHRRCEQLFFRCDEFFMADEEMEKFVQLTHHLEKTNWFYTTNVYSNPVRVGAYIVMLSYRGTYIIHI</sequence>
<evidence type="ECO:0000313" key="1">
    <source>
        <dbReference type="EnsemblMetazoa" id="PPA35004.1"/>
    </source>
</evidence>